<keyword evidence="1" id="KW-0560">Oxidoreductase</keyword>
<dbReference type="OrthoDB" id="1716816at2759"/>
<feature type="domain" description="Phenol hydroxylase-like C-terminal dimerisation" evidence="2">
    <location>
        <begin position="2"/>
        <end position="176"/>
    </location>
</feature>
<dbReference type="EMBL" id="LVVM01005742">
    <property type="protein sequence ID" value="OJA09860.1"/>
    <property type="molecule type" value="Genomic_DNA"/>
</dbReference>
<dbReference type="SUPFAM" id="SSF52833">
    <property type="entry name" value="Thioredoxin-like"/>
    <property type="match status" value="1"/>
</dbReference>
<name>A0A1J8QDL6_9AGAM</name>
<dbReference type="STRING" id="180088.A0A1J8QDL6"/>
<comment type="caution">
    <text evidence="3">The sequence shown here is derived from an EMBL/GenBank/DDBJ whole genome shotgun (WGS) entry which is preliminary data.</text>
</comment>
<dbReference type="Proteomes" id="UP000183567">
    <property type="component" value="Unassembled WGS sequence"/>
</dbReference>
<dbReference type="CDD" id="cd02979">
    <property type="entry name" value="PHOX_C"/>
    <property type="match status" value="1"/>
</dbReference>
<dbReference type="InterPro" id="IPR012941">
    <property type="entry name" value="Phe_hydrox_C_dim_dom"/>
</dbReference>
<dbReference type="AlphaFoldDB" id="A0A1J8QDL6"/>
<evidence type="ECO:0000313" key="3">
    <source>
        <dbReference type="EMBL" id="OJA09860.1"/>
    </source>
</evidence>
<accession>A0A1J8QDL6</accession>
<organism evidence="3 4">
    <name type="scientific">Rhizopogon vesiculosus</name>
    <dbReference type="NCBI Taxonomy" id="180088"/>
    <lineage>
        <taxon>Eukaryota</taxon>
        <taxon>Fungi</taxon>
        <taxon>Dikarya</taxon>
        <taxon>Basidiomycota</taxon>
        <taxon>Agaricomycotina</taxon>
        <taxon>Agaricomycetes</taxon>
        <taxon>Agaricomycetidae</taxon>
        <taxon>Boletales</taxon>
        <taxon>Suillineae</taxon>
        <taxon>Rhizopogonaceae</taxon>
        <taxon>Rhizopogon</taxon>
    </lineage>
</organism>
<sequence>IHQQRAPHLIIGERIPPQIFVRAADARPYEIQDMLPSDTRFKLLFFVGYLTDERVRELDALSGKMRDPSCFLQKYGYPIEGTAQSMFSIITIMSGDKEDVEFTRVPALFRPHWSNVLLDDMDTTRKLGGGAYKRFGIDPSTVTLVIIRPDGYVGMIAPVSALEDVGSYFAAFMIPRKAVLDTEQS</sequence>
<proteinExistence type="predicted"/>
<evidence type="ECO:0000256" key="1">
    <source>
        <dbReference type="ARBA" id="ARBA00023002"/>
    </source>
</evidence>
<dbReference type="InterPro" id="IPR036249">
    <property type="entry name" value="Thioredoxin-like_sf"/>
</dbReference>
<evidence type="ECO:0000259" key="2">
    <source>
        <dbReference type="Pfam" id="PF07976"/>
    </source>
</evidence>
<feature type="non-terminal residue" evidence="3">
    <location>
        <position position="1"/>
    </location>
</feature>
<gene>
    <name evidence="3" type="ORF">AZE42_13192</name>
</gene>
<dbReference type="GO" id="GO:0016491">
    <property type="term" value="F:oxidoreductase activity"/>
    <property type="evidence" value="ECO:0007669"/>
    <property type="project" value="UniProtKB-KW"/>
</dbReference>
<protein>
    <recommendedName>
        <fullName evidence="2">Phenol hydroxylase-like C-terminal dimerisation domain-containing protein</fullName>
    </recommendedName>
</protein>
<keyword evidence="4" id="KW-1185">Reference proteome</keyword>
<reference evidence="3 4" key="1">
    <citation type="submission" date="2016-03" db="EMBL/GenBank/DDBJ databases">
        <title>Comparative genomics of the ectomycorrhizal sister species Rhizopogon vinicolor and Rhizopogon vesiculosus (Basidiomycota: Boletales) reveals a divergence of the mating type B locus.</title>
        <authorList>
            <person name="Mujic A.B."/>
            <person name="Kuo A."/>
            <person name="Tritt A."/>
            <person name="Lipzen A."/>
            <person name="Chen C."/>
            <person name="Johnson J."/>
            <person name="Sharma A."/>
            <person name="Barry K."/>
            <person name="Grigoriev I.V."/>
            <person name="Spatafora J.W."/>
        </authorList>
    </citation>
    <scope>NUCLEOTIDE SEQUENCE [LARGE SCALE GENOMIC DNA]</scope>
    <source>
        <strain evidence="3 4">AM-OR11-056</strain>
    </source>
</reference>
<evidence type="ECO:0000313" key="4">
    <source>
        <dbReference type="Proteomes" id="UP000183567"/>
    </source>
</evidence>
<dbReference type="InterPro" id="IPR038220">
    <property type="entry name" value="PHOX_C_sf"/>
</dbReference>
<dbReference type="Pfam" id="PF07976">
    <property type="entry name" value="Phe_hydrox_dim"/>
    <property type="match status" value="1"/>
</dbReference>
<dbReference type="Gene3D" id="3.40.30.20">
    <property type="match status" value="1"/>
</dbReference>